<reference evidence="2 3" key="1">
    <citation type="journal article" date="2018" name="Int. J. Syst. Evol. Microbiol.">
        <title>Uliginosibacterium sediminicola sp. nov., isolated from freshwater sediment.</title>
        <authorList>
            <person name="Hwang W.M."/>
            <person name="Kim S.M."/>
            <person name="Kang K."/>
            <person name="Ahn T.Y."/>
        </authorList>
    </citation>
    <scope>NUCLEOTIDE SEQUENCE [LARGE SCALE GENOMIC DNA]</scope>
    <source>
        <strain evidence="2 3">M1-21</strain>
    </source>
</reference>
<keyword evidence="1" id="KW-1133">Transmembrane helix</keyword>
<feature type="transmembrane region" description="Helical" evidence="1">
    <location>
        <begin position="85"/>
        <end position="104"/>
    </location>
</feature>
<name>A0ABU9YXI2_9RHOO</name>
<gene>
    <name evidence="2" type="ORF">ABDB84_07990</name>
</gene>
<evidence type="ECO:0000256" key="1">
    <source>
        <dbReference type="SAM" id="Phobius"/>
    </source>
</evidence>
<feature type="transmembrane region" description="Helical" evidence="1">
    <location>
        <begin position="36"/>
        <end position="53"/>
    </location>
</feature>
<dbReference type="Proteomes" id="UP001410394">
    <property type="component" value="Unassembled WGS sequence"/>
</dbReference>
<keyword evidence="1" id="KW-0472">Membrane</keyword>
<keyword evidence="3" id="KW-1185">Reference proteome</keyword>
<dbReference type="RefSeq" id="WP_345919186.1">
    <property type="nucleotide sequence ID" value="NZ_JBDIVE010000003.1"/>
</dbReference>
<feature type="transmembrane region" description="Helical" evidence="1">
    <location>
        <begin position="60"/>
        <end position="79"/>
    </location>
</feature>
<keyword evidence="1" id="KW-0812">Transmembrane</keyword>
<organism evidence="2 3">
    <name type="scientific">Uliginosibacterium sediminicola</name>
    <dbReference type="NCBI Taxonomy" id="2024550"/>
    <lineage>
        <taxon>Bacteria</taxon>
        <taxon>Pseudomonadati</taxon>
        <taxon>Pseudomonadota</taxon>
        <taxon>Betaproteobacteria</taxon>
        <taxon>Rhodocyclales</taxon>
        <taxon>Zoogloeaceae</taxon>
        <taxon>Uliginosibacterium</taxon>
    </lineage>
</organism>
<evidence type="ECO:0000313" key="3">
    <source>
        <dbReference type="Proteomes" id="UP001410394"/>
    </source>
</evidence>
<accession>A0ABU9YXI2</accession>
<evidence type="ECO:0000313" key="2">
    <source>
        <dbReference type="EMBL" id="MEN3068417.1"/>
    </source>
</evidence>
<proteinExistence type="predicted"/>
<dbReference type="EMBL" id="JBDIVE010000003">
    <property type="protein sequence ID" value="MEN3068417.1"/>
    <property type="molecule type" value="Genomic_DNA"/>
</dbReference>
<protein>
    <submittedName>
        <fullName evidence="2">Uncharacterized protein</fullName>
    </submittedName>
</protein>
<sequence>MKADRHLRLANALRFIAGISGLFSAFTGSALDVRDLLCVMLAVAMNFICSFELRYKGSQALLWLFAAAGLLVIASSALTPSSANVFVQGLLRLALCALFCLVALHTRPAIEHRKTAA</sequence>
<comment type="caution">
    <text evidence="2">The sequence shown here is derived from an EMBL/GenBank/DDBJ whole genome shotgun (WGS) entry which is preliminary data.</text>
</comment>
<feature type="transmembrane region" description="Helical" evidence="1">
    <location>
        <begin position="12"/>
        <end position="30"/>
    </location>
</feature>